<keyword evidence="4" id="KW-1185">Reference proteome</keyword>
<evidence type="ECO:0000259" key="2">
    <source>
        <dbReference type="Pfam" id="PF03779"/>
    </source>
</evidence>
<protein>
    <submittedName>
        <fullName evidence="3">SPW repeat protein</fullName>
    </submittedName>
</protein>
<sequence>MKAWTRWQDWAVAVVGAYAALCPLWTITNDPAMTSLIVLGVLLVLASLWSLAQPGAVSSEYVHIALGVLMFVAPWVLGYSMLTGASWTSWVVGVLAAGLGLWALPESNKAHHAAMGH</sequence>
<dbReference type="Pfam" id="PF03779">
    <property type="entry name" value="SPW"/>
    <property type="match status" value="1"/>
</dbReference>
<accession>A0ABP9Q679</accession>
<evidence type="ECO:0000313" key="4">
    <source>
        <dbReference type="Proteomes" id="UP001428817"/>
    </source>
</evidence>
<dbReference type="EMBL" id="BAABJP010000015">
    <property type="protein sequence ID" value="GAA5157243.1"/>
    <property type="molecule type" value="Genomic_DNA"/>
</dbReference>
<evidence type="ECO:0000256" key="1">
    <source>
        <dbReference type="SAM" id="Phobius"/>
    </source>
</evidence>
<keyword evidence="1" id="KW-0812">Transmembrane</keyword>
<dbReference type="Proteomes" id="UP001428817">
    <property type="component" value="Unassembled WGS sequence"/>
</dbReference>
<dbReference type="RefSeq" id="WP_185059367.1">
    <property type="nucleotide sequence ID" value="NZ_BAABJP010000015.1"/>
</dbReference>
<reference evidence="4" key="1">
    <citation type="journal article" date="2019" name="Int. J. Syst. Evol. Microbiol.">
        <title>The Global Catalogue of Microorganisms (GCM) 10K type strain sequencing project: providing services to taxonomists for standard genome sequencing and annotation.</title>
        <authorList>
            <consortium name="The Broad Institute Genomics Platform"/>
            <consortium name="The Broad Institute Genome Sequencing Center for Infectious Disease"/>
            <person name="Wu L."/>
            <person name="Ma J."/>
        </authorList>
    </citation>
    <scope>NUCLEOTIDE SEQUENCE [LARGE SCALE GENOMIC DNA]</scope>
    <source>
        <strain evidence="4">JCM 18303</strain>
    </source>
</reference>
<organism evidence="3 4">
    <name type="scientific">Pseudonocardia eucalypti</name>
    <dbReference type="NCBI Taxonomy" id="648755"/>
    <lineage>
        <taxon>Bacteria</taxon>
        <taxon>Bacillati</taxon>
        <taxon>Actinomycetota</taxon>
        <taxon>Actinomycetes</taxon>
        <taxon>Pseudonocardiales</taxon>
        <taxon>Pseudonocardiaceae</taxon>
        <taxon>Pseudonocardia</taxon>
    </lineage>
</organism>
<keyword evidence="1" id="KW-0472">Membrane</keyword>
<keyword evidence="1" id="KW-1133">Transmembrane helix</keyword>
<feature type="transmembrane region" description="Helical" evidence="1">
    <location>
        <begin position="87"/>
        <end position="105"/>
    </location>
</feature>
<comment type="caution">
    <text evidence="3">The sequence shown here is derived from an EMBL/GenBank/DDBJ whole genome shotgun (WGS) entry which is preliminary data.</text>
</comment>
<proteinExistence type="predicted"/>
<feature type="domain" description="SPW repeat-containing integral membrane" evidence="2">
    <location>
        <begin position="7"/>
        <end position="101"/>
    </location>
</feature>
<feature type="transmembrane region" description="Helical" evidence="1">
    <location>
        <begin position="7"/>
        <end position="26"/>
    </location>
</feature>
<dbReference type="InterPro" id="IPR005530">
    <property type="entry name" value="SPW"/>
</dbReference>
<gene>
    <name evidence="3" type="ORF">GCM10023321_35210</name>
</gene>
<feature type="transmembrane region" description="Helical" evidence="1">
    <location>
        <begin position="32"/>
        <end position="49"/>
    </location>
</feature>
<name>A0ABP9Q679_9PSEU</name>
<feature type="transmembrane region" description="Helical" evidence="1">
    <location>
        <begin position="61"/>
        <end position="81"/>
    </location>
</feature>
<evidence type="ECO:0000313" key="3">
    <source>
        <dbReference type="EMBL" id="GAA5157243.1"/>
    </source>
</evidence>